<organism evidence="2">
    <name type="scientific">bioreactor metagenome</name>
    <dbReference type="NCBI Taxonomy" id="1076179"/>
    <lineage>
        <taxon>unclassified sequences</taxon>
        <taxon>metagenomes</taxon>
        <taxon>ecological metagenomes</taxon>
    </lineage>
</organism>
<accession>A0A644XL85</accession>
<dbReference type="EMBL" id="VSSQ01002641">
    <property type="protein sequence ID" value="MPM16591.1"/>
    <property type="molecule type" value="Genomic_DNA"/>
</dbReference>
<reference evidence="2" key="1">
    <citation type="submission" date="2019-08" db="EMBL/GenBank/DDBJ databases">
        <authorList>
            <person name="Kucharzyk K."/>
            <person name="Murdoch R.W."/>
            <person name="Higgins S."/>
            <person name="Loffler F."/>
        </authorList>
    </citation>
    <scope>NUCLEOTIDE SEQUENCE</scope>
</reference>
<gene>
    <name evidence="2" type="ORF">SDC9_62972</name>
</gene>
<keyword evidence="1" id="KW-1133">Transmembrane helix</keyword>
<keyword evidence="1" id="KW-0812">Transmembrane</keyword>
<proteinExistence type="predicted"/>
<name>A0A644XL85_9ZZZZ</name>
<evidence type="ECO:0000313" key="2">
    <source>
        <dbReference type="EMBL" id="MPM16591.1"/>
    </source>
</evidence>
<protein>
    <submittedName>
        <fullName evidence="2">Uncharacterized protein</fullName>
    </submittedName>
</protein>
<dbReference type="AlphaFoldDB" id="A0A644XL85"/>
<feature type="transmembrane region" description="Helical" evidence="1">
    <location>
        <begin position="34"/>
        <end position="52"/>
    </location>
</feature>
<evidence type="ECO:0000256" key="1">
    <source>
        <dbReference type="SAM" id="Phobius"/>
    </source>
</evidence>
<keyword evidence="1" id="KW-0472">Membrane</keyword>
<comment type="caution">
    <text evidence="2">The sequence shown here is derived from an EMBL/GenBank/DDBJ whole genome shotgun (WGS) entry which is preliminary data.</text>
</comment>
<sequence>MGAIFTLSAASGIMMFMANPAAKALSVRTVTILIAEEPVFFCTAVSVIILWAQRIMVARMVTDLTSMLSVDMTAIAE</sequence>